<dbReference type="RefSeq" id="WP_129182436.1">
    <property type="nucleotide sequence ID" value="NZ_JAGIOG010000001.1"/>
</dbReference>
<dbReference type="Proteomes" id="UP001515100">
    <property type="component" value="Unassembled WGS sequence"/>
</dbReference>
<sequence>MYADDQVAELMTFANIPANVIEAAKQFPEHVKQIEKSKAQERIANRRAVDRERLTKASQAVDQDHRRLEELSALVESGKKTSASVIDEVQKIESRLRAAQRQHAALENSEAQYQAIEADPVAYFDQFYSTYPGLRDRRLNLRVYLAERGLSR</sequence>
<name>A0A641AR44_9ACTN</name>
<feature type="coiled-coil region" evidence="1">
    <location>
        <begin position="82"/>
        <end position="119"/>
    </location>
</feature>
<accession>A0A641AR44</accession>
<comment type="caution">
    <text evidence="2">The sequence shown here is derived from an EMBL/GenBank/DDBJ whole genome shotgun (WGS) entry which is preliminary data.</text>
</comment>
<evidence type="ECO:0000256" key="1">
    <source>
        <dbReference type="SAM" id="Coils"/>
    </source>
</evidence>
<gene>
    <name evidence="2" type="ORF">ESP62_009410</name>
</gene>
<evidence type="ECO:0000313" key="3">
    <source>
        <dbReference type="Proteomes" id="UP001515100"/>
    </source>
</evidence>
<protein>
    <submittedName>
        <fullName evidence="2">Uncharacterized protein</fullName>
    </submittedName>
</protein>
<proteinExistence type="predicted"/>
<dbReference type="EMBL" id="SDPP02000002">
    <property type="protein sequence ID" value="KAA1378552.1"/>
    <property type="molecule type" value="Genomic_DNA"/>
</dbReference>
<keyword evidence="3" id="KW-1185">Reference proteome</keyword>
<reference evidence="2" key="1">
    <citation type="submission" date="2019-09" db="EMBL/GenBank/DDBJ databases">
        <authorList>
            <person name="Li J."/>
        </authorList>
    </citation>
    <scope>NUCLEOTIDE SEQUENCE [LARGE SCALE GENOMIC DNA]</scope>
    <source>
        <strain evidence="2">NRBC 14897</strain>
    </source>
</reference>
<evidence type="ECO:0000313" key="2">
    <source>
        <dbReference type="EMBL" id="KAA1378552.1"/>
    </source>
</evidence>
<organism evidence="2 3">
    <name type="scientific">Aeromicrobium fastidiosum</name>
    <dbReference type="NCBI Taxonomy" id="52699"/>
    <lineage>
        <taxon>Bacteria</taxon>
        <taxon>Bacillati</taxon>
        <taxon>Actinomycetota</taxon>
        <taxon>Actinomycetes</taxon>
        <taxon>Propionibacteriales</taxon>
        <taxon>Nocardioidaceae</taxon>
        <taxon>Aeromicrobium</taxon>
    </lineage>
</organism>
<dbReference type="AlphaFoldDB" id="A0A641AR44"/>
<keyword evidence="1" id="KW-0175">Coiled coil</keyword>